<feature type="transmembrane region" description="Helical" evidence="8">
    <location>
        <begin position="181"/>
        <end position="202"/>
    </location>
</feature>
<organism evidence="10 11">
    <name type="scientific">Fructobacillus ficulneus</name>
    <dbReference type="NCBI Taxonomy" id="157463"/>
    <lineage>
        <taxon>Bacteria</taxon>
        <taxon>Bacillati</taxon>
        <taxon>Bacillota</taxon>
        <taxon>Bacilli</taxon>
        <taxon>Lactobacillales</taxon>
        <taxon>Lactobacillaceae</taxon>
        <taxon>Fructobacillus</taxon>
    </lineage>
</organism>
<dbReference type="Proteomes" id="UP000253891">
    <property type="component" value="Unassembled WGS sequence"/>
</dbReference>
<feature type="transmembrane region" description="Helical" evidence="8">
    <location>
        <begin position="20"/>
        <end position="41"/>
    </location>
</feature>
<reference evidence="10 11" key="1">
    <citation type="journal article" date="2015" name="BMC Genomics">
        <title>Comparative genomics of Fructobacillus spp. and Leuconostoc spp. reveals niche-specific evolution of Fructobacillus spp.</title>
        <authorList>
            <person name="Endo A."/>
            <person name="Tanizawa Y."/>
            <person name="Tanaka N."/>
            <person name="Maeno S."/>
            <person name="Kumar H."/>
            <person name="Shiwa Y."/>
            <person name="Okada S."/>
            <person name="Yoshikawa H."/>
            <person name="Dicks L."/>
            <person name="Nakagawa J."/>
            <person name="Arita M."/>
        </authorList>
    </citation>
    <scope>NUCLEOTIDE SEQUENCE [LARGE SCALE GENOMIC DNA]</scope>
    <source>
        <strain evidence="10 11">JCM 12225</strain>
    </source>
</reference>
<evidence type="ECO:0000256" key="2">
    <source>
        <dbReference type="ARBA" id="ARBA00022448"/>
    </source>
</evidence>
<keyword evidence="11" id="KW-1185">Reference proteome</keyword>
<evidence type="ECO:0000259" key="9">
    <source>
        <dbReference type="PROSITE" id="PS50928"/>
    </source>
</evidence>
<dbReference type="SUPFAM" id="SSF161098">
    <property type="entry name" value="MetI-like"/>
    <property type="match status" value="1"/>
</dbReference>
<dbReference type="GO" id="GO:0006865">
    <property type="term" value="P:amino acid transport"/>
    <property type="evidence" value="ECO:0007669"/>
    <property type="project" value="UniProtKB-KW"/>
</dbReference>
<keyword evidence="3" id="KW-1003">Cell membrane</keyword>
<protein>
    <submittedName>
        <fullName evidence="10">Glutamine ABC transporter permease</fullName>
    </submittedName>
</protein>
<evidence type="ECO:0000256" key="7">
    <source>
        <dbReference type="ARBA" id="ARBA00023136"/>
    </source>
</evidence>
<evidence type="ECO:0000256" key="1">
    <source>
        <dbReference type="ARBA" id="ARBA00004651"/>
    </source>
</evidence>
<evidence type="ECO:0000256" key="4">
    <source>
        <dbReference type="ARBA" id="ARBA00022692"/>
    </source>
</evidence>
<feature type="transmembrane region" description="Helical" evidence="8">
    <location>
        <begin position="53"/>
        <end position="74"/>
    </location>
</feature>
<sequence length="213" mass="23247">MTLLEDHFSVFAQGFGHTLLASIIALIGSLVLGTFFAILQVTKSKWARGLGNVYVQIFRNIPLLIITLFFYLAVAKVIKMTGFTAGTVALTLYTSAFIAESVRAGILSVDPGQMEGARANGLSFAQAMRVIVLPQAFRVAIPSLGNQFINLVKNSSILAFVGGLDLMYQGNLVAANTFDTFATYIIVGAFYLIITLPLSYYIQYLERQLKQKA</sequence>
<evidence type="ECO:0000256" key="8">
    <source>
        <dbReference type="RuleBase" id="RU363032"/>
    </source>
</evidence>
<comment type="similarity">
    <text evidence="8">Belongs to the binding-protein-dependent transport system permease family.</text>
</comment>
<evidence type="ECO:0000256" key="5">
    <source>
        <dbReference type="ARBA" id="ARBA00022970"/>
    </source>
</evidence>
<keyword evidence="4 8" id="KW-0812">Transmembrane</keyword>
<proteinExistence type="inferred from homology"/>
<feature type="transmembrane region" description="Helical" evidence="8">
    <location>
        <begin position="80"/>
        <end position="99"/>
    </location>
</feature>
<evidence type="ECO:0000313" key="11">
    <source>
        <dbReference type="Proteomes" id="UP000253891"/>
    </source>
</evidence>
<dbReference type="Pfam" id="PF00528">
    <property type="entry name" value="BPD_transp_1"/>
    <property type="match status" value="1"/>
</dbReference>
<dbReference type="PANTHER" id="PTHR30614">
    <property type="entry name" value="MEMBRANE COMPONENT OF AMINO ACID ABC TRANSPORTER"/>
    <property type="match status" value="1"/>
</dbReference>
<dbReference type="PROSITE" id="PS50928">
    <property type="entry name" value="ABC_TM1"/>
    <property type="match status" value="1"/>
</dbReference>
<name>A0A0K8MFB2_9LACO</name>
<dbReference type="OrthoDB" id="9787841at2"/>
<keyword evidence="7 8" id="KW-0472">Membrane</keyword>
<dbReference type="PANTHER" id="PTHR30614:SF7">
    <property type="entry name" value="GLUTAMINE ABC TRANSPORTER PERMEASE PROTEIN GLNM-RELATED"/>
    <property type="match status" value="1"/>
</dbReference>
<evidence type="ECO:0000313" key="10">
    <source>
        <dbReference type="EMBL" id="GAO99226.1"/>
    </source>
</evidence>
<dbReference type="InterPro" id="IPR043429">
    <property type="entry name" value="ArtM/GltK/GlnP/TcyL/YhdX-like"/>
</dbReference>
<keyword evidence="6 8" id="KW-1133">Transmembrane helix</keyword>
<dbReference type="Gene3D" id="1.10.3720.10">
    <property type="entry name" value="MetI-like"/>
    <property type="match status" value="1"/>
</dbReference>
<evidence type="ECO:0000256" key="6">
    <source>
        <dbReference type="ARBA" id="ARBA00022989"/>
    </source>
</evidence>
<keyword evidence="2 8" id="KW-0813">Transport</keyword>
<dbReference type="InterPro" id="IPR000515">
    <property type="entry name" value="MetI-like"/>
</dbReference>
<comment type="subcellular location">
    <subcellularLocation>
        <location evidence="1 8">Cell membrane</location>
        <topology evidence="1 8">Multi-pass membrane protein</topology>
    </subcellularLocation>
</comment>
<dbReference type="STRING" id="157463.GCA_001047075_00148"/>
<dbReference type="NCBIfam" id="TIGR01726">
    <property type="entry name" value="HEQRo_perm_3TM"/>
    <property type="match status" value="1"/>
</dbReference>
<evidence type="ECO:0000256" key="3">
    <source>
        <dbReference type="ARBA" id="ARBA00022475"/>
    </source>
</evidence>
<dbReference type="GO" id="GO:0043190">
    <property type="term" value="C:ATP-binding cassette (ABC) transporter complex"/>
    <property type="evidence" value="ECO:0007669"/>
    <property type="project" value="InterPro"/>
</dbReference>
<accession>A0A0K8MFB2</accession>
<dbReference type="RefSeq" id="WP_061992651.1">
    <property type="nucleotide sequence ID" value="NZ_DF967986.1"/>
</dbReference>
<keyword evidence="5" id="KW-0029">Amino-acid transport</keyword>
<dbReference type="AlphaFoldDB" id="A0A0K8MFB2"/>
<dbReference type="EMBL" id="DF967986">
    <property type="protein sequence ID" value="GAO99226.1"/>
    <property type="molecule type" value="Genomic_DNA"/>
</dbReference>
<dbReference type="CDD" id="cd06261">
    <property type="entry name" value="TM_PBP2"/>
    <property type="match status" value="1"/>
</dbReference>
<dbReference type="FunFam" id="1.10.3720.10:FF:000033">
    <property type="entry name" value="Polar amino acid ABC transporter permease"/>
    <property type="match status" value="1"/>
</dbReference>
<dbReference type="InterPro" id="IPR035906">
    <property type="entry name" value="MetI-like_sf"/>
</dbReference>
<feature type="transmembrane region" description="Helical" evidence="8">
    <location>
        <begin position="157"/>
        <end position="175"/>
    </location>
</feature>
<feature type="domain" description="ABC transmembrane type-1" evidence="9">
    <location>
        <begin position="15"/>
        <end position="202"/>
    </location>
</feature>
<dbReference type="InterPro" id="IPR010065">
    <property type="entry name" value="AA_ABC_transptr_permease_3TM"/>
</dbReference>
<dbReference type="GO" id="GO:0022857">
    <property type="term" value="F:transmembrane transporter activity"/>
    <property type="evidence" value="ECO:0007669"/>
    <property type="project" value="InterPro"/>
</dbReference>
<gene>
    <name evidence="10" type="ORF">FFIC_090500</name>
</gene>